<dbReference type="PRINTS" id="PR00977">
    <property type="entry name" value="SCYTLDPTASE"/>
</dbReference>
<proteinExistence type="predicted"/>
<organism evidence="2 3">
    <name type="scientific">Mycena chlorophos</name>
    <name type="common">Agaric fungus</name>
    <name type="synonym">Agaricus chlorophos</name>
    <dbReference type="NCBI Taxonomy" id="658473"/>
    <lineage>
        <taxon>Eukaryota</taxon>
        <taxon>Fungi</taxon>
        <taxon>Dikarya</taxon>
        <taxon>Basidiomycota</taxon>
        <taxon>Agaricomycotina</taxon>
        <taxon>Agaricomycetes</taxon>
        <taxon>Agaricomycetidae</taxon>
        <taxon>Agaricales</taxon>
        <taxon>Marasmiineae</taxon>
        <taxon>Mycenaceae</taxon>
        <taxon>Mycena</taxon>
    </lineage>
</organism>
<dbReference type="InterPro" id="IPR013320">
    <property type="entry name" value="ConA-like_dom_sf"/>
</dbReference>
<gene>
    <name evidence="2" type="ORF">HMN09_00732500</name>
</gene>
<dbReference type="AlphaFoldDB" id="A0A8H6SWT9"/>
<dbReference type="GO" id="GO:0006508">
    <property type="term" value="P:proteolysis"/>
    <property type="evidence" value="ECO:0007669"/>
    <property type="project" value="InterPro"/>
</dbReference>
<dbReference type="GO" id="GO:0070007">
    <property type="term" value="F:glutamic-type endopeptidase activity"/>
    <property type="evidence" value="ECO:0007669"/>
    <property type="project" value="InterPro"/>
</dbReference>
<protein>
    <submittedName>
        <fullName evidence="2">Acid proteinase A</fullName>
    </submittedName>
</protein>
<dbReference type="InterPro" id="IPR000250">
    <property type="entry name" value="Peptidase_G1"/>
</dbReference>
<reference evidence="2" key="1">
    <citation type="submission" date="2020-05" db="EMBL/GenBank/DDBJ databases">
        <title>Mycena genomes resolve the evolution of fungal bioluminescence.</title>
        <authorList>
            <person name="Tsai I.J."/>
        </authorList>
    </citation>
    <scope>NUCLEOTIDE SEQUENCE</scope>
    <source>
        <strain evidence="2">110903Hualien_Pintung</strain>
    </source>
</reference>
<dbReference type="Gene3D" id="2.60.120.700">
    <property type="entry name" value="Peptidase G1"/>
    <property type="match status" value="1"/>
</dbReference>
<dbReference type="Pfam" id="PF01828">
    <property type="entry name" value="Peptidase_A4"/>
    <property type="match status" value="1"/>
</dbReference>
<dbReference type="SUPFAM" id="SSF49899">
    <property type="entry name" value="Concanavalin A-like lectins/glucanases"/>
    <property type="match status" value="1"/>
</dbReference>
<comment type="caution">
    <text evidence="2">The sequence shown here is derived from an EMBL/GenBank/DDBJ whole genome shotgun (WGS) entry which is preliminary data.</text>
</comment>
<keyword evidence="3" id="KW-1185">Reference proteome</keyword>
<sequence length="416" mass="44356">MAATVQLRRPSTKKQPRDRIRRLDMIHAGRAEREIRKRASLWTINFGESHRTTQAGSGFAAAAAPENIRRNASALQGTGCHQVHTLALDPGTRRFHVALFVRADPRATIACRGDSRWYKEQRARATVSPRVESRVSSSSAHPTMKFSSALVALVAASIASAEVTWEFKKYDNGVEVDFEEGPATKFQTQVLQRVSDARKRNRASFAGRKAATTVTSSNWCGAAVTGSDYTSVVGTWTVATLSRRSGQSSSSDPALAQWVGIDGYSNDALIQGGTLSQLEGSSQENYAWTEMLPASLKQISLTVKTGDSITTNVTATGTSSGTVTIINNTRGTSVVGKVSGGTKLSQTAAEWILEDFESGSSLVEFAGFPTQTFTGTAVHSGTSESPASATLIDIVQSSKTLCSATLSGSTVEMTDS</sequence>
<name>A0A8H6SWT9_MYCCL</name>
<evidence type="ECO:0000256" key="1">
    <source>
        <dbReference type="PIRSR" id="PIRSR600250-50"/>
    </source>
</evidence>
<accession>A0A8H6SWT9</accession>
<dbReference type="EMBL" id="JACAZE010000009">
    <property type="protein sequence ID" value="KAF7305787.1"/>
    <property type="molecule type" value="Genomic_DNA"/>
</dbReference>
<feature type="active site" description="Proton acceptor" evidence="1">
    <location>
        <position position="354"/>
    </location>
</feature>
<dbReference type="OrthoDB" id="2862635at2759"/>
<dbReference type="InterPro" id="IPR038656">
    <property type="entry name" value="Peptidase_G1_sf"/>
</dbReference>
<evidence type="ECO:0000313" key="2">
    <source>
        <dbReference type="EMBL" id="KAF7305787.1"/>
    </source>
</evidence>
<dbReference type="Proteomes" id="UP000613580">
    <property type="component" value="Unassembled WGS sequence"/>
</dbReference>
<dbReference type="CDD" id="cd13426">
    <property type="entry name" value="Peptidase_G1"/>
    <property type="match status" value="1"/>
</dbReference>
<dbReference type="PANTHER" id="PTHR37536">
    <property type="entry name" value="PUTATIVE (AFU_ORTHOLOGUE AFUA_3G02970)-RELATED"/>
    <property type="match status" value="1"/>
</dbReference>
<evidence type="ECO:0000313" key="3">
    <source>
        <dbReference type="Proteomes" id="UP000613580"/>
    </source>
</evidence>
<dbReference type="PANTHER" id="PTHR37536:SF1">
    <property type="entry name" value="ASPERGILLOPEPSIN, PUTAITVE (AFU_ORTHOLOGUE AFUA_7G01200)"/>
    <property type="match status" value="1"/>
</dbReference>